<sequence length="119" mass="13228">VGVLGFGDPAERWDELNTSEEDLGQTLGTYGIGHGFYIVWPFLGPSTLRDSIGMIGDSFLDPVSYVSPTEAYLEVRATETVNKTSFQIGDYESLKEAAIDPYVALRDAYIQNRKKKVEE</sequence>
<evidence type="ECO:0000256" key="1">
    <source>
        <dbReference type="ARBA" id="ARBA00022729"/>
    </source>
</evidence>
<dbReference type="GO" id="GO:0016020">
    <property type="term" value="C:membrane"/>
    <property type="evidence" value="ECO:0007669"/>
    <property type="project" value="InterPro"/>
</dbReference>
<dbReference type="EMBL" id="BARW01033276">
    <property type="protein sequence ID" value="GAJ08020.1"/>
    <property type="molecule type" value="Genomic_DNA"/>
</dbReference>
<proteinExistence type="predicted"/>
<protein>
    <recommendedName>
        <fullName evidence="3">VacJ family lipoprotein</fullName>
    </recommendedName>
</protein>
<dbReference type="AlphaFoldDB" id="X1VJK6"/>
<keyword evidence="1" id="KW-0732">Signal</keyword>
<evidence type="ECO:0000313" key="2">
    <source>
        <dbReference type="EMBL" id="GAJ08020.1"/>
    </source>
</evidence>
<name>X1VJK6_9ZZZZ</name>
<dbReference type="PANTHER" id="PTHR30035:SF3">
    <property type="entry name" value="INTERMEMBRANE PHOSPHOLIPID TRANSPORT SYSTEM LIPOPROTEIN MLAA"/>
    <property type="match status" value="1"/>
</dbReference>
<dbReference type="Pfam" id="PF04333">
    <property type="entry name" value="MlaA"/>
    <property type="match status" value="1"/>
</dbReference>
<dbReference type="GO" id="GO:0120010">
    <property type="term" value="P:intermembrane phospholipid transfer"/>
    <property type="evidence" value="ECO:0007669"/>
    <property type="project" value="TreeGrafter"/>
</dbReference>
<comment type="caution">
    <text evidence="2">The sequence shown here is derived from an EMBL/GenBank/DDBJ whole genome shotgun (WGS) entry which is preliminary data.</text>
</comment>
<accession>X1VJK6</accession>
<dbReference type="InterPro" id="IPR007428">
    <property type="entry name" value="MlaA"/>
</dbReference>
<reference evidence="2" key="1">
    <citation type="journal article" date="2014" name="Front. Microbiol.">
        <title>High frequency of phylogenetically diverse reductive dehalogenase-homologous genes in deep subseafloor sedimentary metagenomes.</title>
        <authorList>
            <person name="Kawai M."/>
            <person name="Futagami T."/>
            <person name="Toyoda A."/>
            <person name="Takaki Y."/>
            <person name="Nishi S."/>
            <person name="Hori S."/>
            <person name="Arai W."/>
            <person name="Tsubouchi T."/>
            <person name="Morono Y."/>
            <person name="Uchiyama I."/>
            <person name="Ito T."/>
            <person name="Fujiyama A."/>
            <person name="Inagaki F."/>
            <person name="Takami H."/>
        </authorList>
    </citation>
    <scope>NUCLEOTIDE SEQUENCE</scope>
    <source>
        <strain evidence="2">Expedition CK06-06</strain>
    </source>
</reference>
<organism evidence="2">
    <name type="scientific">marine sediment metagenome</name>
    <dbReference type="NCBI Taxonomy" id="412755"/>
    <lineage>
        <taxon>unclassified sequences</taxon>
        <taxon>metagenomes</taxon>
        <taxon>ecological metagenomes</taxon>
    </lineage>
</organism>
<evidence type="ECO:0008006" key="3">
    <source>
        <dbReference type="Google" id="ProtNLM"/>
    </source>
</evidence>
<gene>
    <name evidence="2" type="ORF">S12H4_52445</name>
</gene>
<dbReference type="PANTHER" id="PTHR30035">
    <property type="entry name" value="LIPOPROTEIN VACJ-RELATED"/>
    <property type="match status" value="1"/>
</dbReference>
<feature type="non-terminal residue" evidence="2">
    <location>
        <position position="1"/>
    </location>
</feature>